<protein>
    <submittedName>
        <fullName evidence="1">Uncharacterized protein</fullName>
    </submittedName>
</protein>
<dbReference type="AlphaFoldDB" id="A0A813KUU3"/>
<accession>A0A813KUU3</accession>
<dbReference type="Proteomes" id="UP000626109">
    <property type="component" value="Unassembled WGS sequence"/>
</dbReference>
<reference evidence="1" key="1">
    <citation type="submission" date="2021-02" db="EMBL/GenBank/DDBJ databases">
        <authorList>
            <person name="Dougan E. K."/>
            <person name="Rhodes N."/>
            <person name="Thang M."/>
            <person name="Chan C."/>
        </authorList>
    </citation>
    <scope>NUCLEOTIDE SEQUENCE</scope>
</reference>
<proteinExistence type="predicted"/>
<organism evidence="1 2">
    <name type="scientific">Polarella glacialis</name>
    <name type="common">Dinoflagellate</name>
    <dbReference type="NCBI Taxonomy" id="89957"/>
    <lineage>
        <taxon>Eukaryota</taxon>
        <taxon>Sar</taxon>
        <taxon>Alveolata</taxon>
        <taxon>Dinophyceae</taxon>
        <taxon>Suessiales</taxon>
        <taxon>Suessiaceae</taxon>
        <taxon>Polarella</taxon>
    </lineage>
</organism>
<evidence type="ECO:0000313" key="2">
    <source>
        <dbReference type="Proteomes" id="UP000626109"/>
    </source>
</evidence>
<gene>
    <name evidence="1" type="ORF">PGLA2088_LOCUS37427</name>
</gene>
<dbReference type="EMBL" id="CAJNNW010032475">
    <property type="protein sequence ID" value="CAE8713264.1"/>
    <property type="molecule type" value="Genomic_DNA"/>
</dbReference>
<name>A0A813KUU3_POLGL</name>
<sequence length="325" mass="35625">MIPAVFVEDIRRMSVENSLASSYLRCTQCKKQLPDSMNCEIHGANNGKKVYGAQIIFADPCHKLEVAVWEDCLKAMCQEFGVDDIDDESALPNLLVALRAQELCIRASFGINKAGTSMYLDVFDVSPQVNDAGAQAIFKHLANDTFVGAPGIVPACCKRFASNSLGQTVVKVDELEHVVDSIHLVCKTTDKPKMEALPAIDGINVKPSAECMKCNATCVLQTAGAPDSVQDFMTTLKNSFVAILSSSIDSNGALQVAHHRTIPEAEAQIFTKSNKYQAEQFVMHMKIPRSEKMSKKRRTVIEELCLSQRTPKRLKIANTLDGDAL</sequence>
<comment type="caution">
    <text evidence="1">The sequence shown here is derived from an EMBL/GenBank/DDBJ whole genome shotgun (WGS) entry which is preliminary data.</text>
</comment>
<evidence type="ECO:0000313" key="1">
    <source>
        <dbReference type="EMBL" id="CAE8713264.1"/>
    </source>
</evidence>